<evidence type="ECO:0000313" key="3">
    <source>
        <dbReference type="Proteomes" id="UP000799770"/>
    </source>
</evidence>
<accession>A0A6A5ZGB7</accession>
<organism evidence="2 3">
    <name type="scientific">Lophiotrema nucula</name>
    <dbReference type="NCBI Taxonomy" id="690887"/>
    <lineage>
        <taxon>Eukaryota</taxon>
        <taxon>Fungi</taxon>
        <taxon>Dikarya</taxon>
        <taxon>Ascomycota</taxon>
        <taxon>Pezizomycotina</taxon>
        <taxon>Dothideomycetes</taxon>
        <taxon>Pleosporomycetidae</taxon>
        <taxon>Pleosporales</taxon>
        <taxon>Lophiotremataceae</taxon>
        <taxon>Lophiotrema</taxon>
    </lineage>
</organism>
<keyword evidence="3" id="KW-1185">Reference proteome</keyword>
<evidence type="ECO:0000313" key="2">
    <source>
        <dbReference type="EMBL" id="KAF2118276.1"/>
    </source>
</evidence>
<feature type="region of interest" description="Disordered" evidence="1">
    <location>
        <begin position="49"/>
        <end position="118"/>
    </location>
</feature>
<feature type="compositionally biased region" description="Pro residues" evidence="1">
    <location>
        <begin position="105"/>
        <end position="116"/>
    </location>
</feature>
<evidence type="ECO:0000256" key="1">
    <source>
        <dbReference type="SAM" id="MobiDB-lite"/>
    </source>
</evidence>
<dbReference type="AlphaFoldDB" id="A0A6A5ZGB7"/>
<dbReference type="Proteomes" id="UP000799770">
    <property type="component" value="Unassembled WGS sequence"/>
</dbReference>
<dbReference type="OrthoDB" id="3791893at2759"/>
<feature type="compositionally biased region" description="Low complexity" evidence="1">
    <location>
        <begin position="49"/>
        <end position="73"/>
    </location>
</feature>
<dbReference type="EMBL" id="ML977317">
    <property type="protein sequence ID" value="KAF2118276.1"/>
    <property type="molecule type" value="Genomic_DNA"/>
</dbReference>
<name>A0A6A5ZGB7_9PLEO</name>
<proteinExistence type="predicted"/>
<sequence length="194" mass="20473">MPDCPCSPPSTIDHYSPLSASNTLIKTTSCQSMQLPKVYGCSARTMSRSTSRADSHVSSSTSTHDSTTTSDISPIPQIDGLNDPRHKTNPAVSNIIAGTQSSATPVPPKAQAPPKPSSTNAVEALLPYCTVHTRLTNEQVIAVSDVAGSLKELVMLALGATVDEGQKETLEKAVGVEAADGIMEFFKDEWVADM</sequence>
<gene>
    <name evidence="2" type="ORF">BDV96DRAFT_381400</name>
</gene>
<feature type="compositionally biased region" description="Polar residues" evidence="1">
    <location>
        <begin position="90"/>
        <end position="104"/>
    </location>
</feature>
<protein>
    <submittedName>
        <fullName evidence="2">Uncharacterized protein</fullName>
    </submittedName>
</protein>
<reference evidence="2" key="1">
    <citation type="journal article" date="2020" name="Stud. Mycol.">
        <title>101 Dothideomycetes genomes: a test case for predicting lifestyles and emergence of pathogens.</title>
        <authorList>
            <person name="Haridas S."/>
            <person name="Albert R."/>
            <person name="Binder M."/>
            <person name="Bloem J."/>
            <person name="Labutti K."/>
            <person name="Salamov A."/>
            <person name="Andreopoulos B."/>
            <person name="Baker S."/>
            <person name="Barry K."/>
            <person name="Bills G."/>
            <person name="Bluhm B."/>
            <person name="Cannon C."/>
            <person name="Castanera R."/>
            <person name="Culley D."/>
            <person name="Daum C."/>
            <person name="Ezra D."/>
            <person name="Gonzalez J."/>
            <person name="Henrissat B."/>
            <person name="Kuo A."/>
            <person name="Liang C."/>
            <person name="Lipzen A."/>
            <person name="Lutzoni F."/>
            <person name="Magnuson J."/>
            <person name="Mondo S."/>
            <person name="Nolan M."/>
            <person name="Ohm R."/>
            <person name="Pangilinan J."/>
            <person name="Park H.-J."/>
            <person name="Ramirez L."/>
            <person name="Alfaro M."/>
            <person name="Sun H."/>
            <person name="Tritt A."/>
            <person name="Yoshinaga Y."/>
            <person name="Zwiers L.-H."/>
            <person name="Turgeon B."/>
            <person name="Goodwin S."/>
            <person name="Spatafora J."/>
            <person name="Crous P."/>
            <person name="Grigoriev I."/>
        </authorList>
    </citation>
    <scope>NUCLEOTIDE SEQUENCE</scope>
    <source>
        <strain evidence="2">CBS 627.86</strain>
    </source>
</reference>